<dbReference type="InterPro" id="IPR036890">
    <property type="entry name" value="HATPase_C_sf"/>
</dbReference>
<sequence length="371" mass="41442">MYKDKLMNKKPQILIVDDEPYARQTIEMLLMKESYELFLAEDAHAALAQLDDEIPDVILSDVMMPNMDGFELCQRIKRNPKWSHVPIILVTALDSKQDLARGLEAGADDFLHKPINGLELRARVRSMLRIKLRHDDLQAALQMRQDLANMIVHDIRSPLATILIYCDLLEADLGGDVSTLETIRGEANRLSSFLTDMLMMAKMEHGRLILNQSLVDVNQLATAVRDSYEPMAQLKEIDLKLDLPEESNKLSLDANLWRRVLDNLLSNAVKFSPTGGNVTLKVRYSGNGSSGNNGSGATPHLNLQVLDEGPGIAKEHFETIFDKFKIVASGRRDVKQVGLGLAFCKMVVEAHDGRISVDANKPRGSIFTVEL</sequence>
<dbReference type="Gene3D" id="1.10.287.130">
    <property type="match status" value="1"/>
</dbReference>
<dbReference type="PROSITE" id="PS50109">
    <property type="entry name" value="HIS_KIN"/>
    <property type="match status" value="1"/>
</dbReference>
<evidence type="ECO:0000256" key="1">
    <source>
        <dbReference type="ARBA" id="ARBA00022553"/>
    </source>
</evidence>
<dbReference type="AlphaFoldDB" id="A0A3B0VGZ1"/>
<dbReference type="Pfam" id="PF00072">
    <property type="entry name" value="Response_reg"/>
    <property type="match status" value="1"/>
</dbReference>
<dbReference type="GO" id="GO:0000155">
    <property type="term" value="F:phosphorelay sensor kinase activity"/>
    <property type="evidence" value="ECO:0007669"/>
    <property type="project" value="InterPro"/>
</dbReference>
<dbReference type="SMART" id="SM00387">
    <property type="entry name" value="HATPase_c"/>
    <property type="match status" value="1"/>
</dbReference>
<protein>
    <recommendedName>
        <fullName evidence="5">Hybrid sensor histidine kinase/response regulator</fullName>
    </recommendedName>
</protein>
<dbReference type="Gene3D" id="3.30.565.10">
    <property type="entry name" value="Histidine kinase-like ATPase, C-terminal domain"/>
    <property type="match status" value="1"/>
</dbReference>
<accession>A0A3B0VGZ1</accession>
<keyword evidence="1" id="KW-0597">Phosphoprotein</keyword>
<dbReference type="InterPro" id="IPR003594">
    <property type="entry name" value="HATPase_dom"/>
</dbReference>
<dbReference type="SMART" id="SM00388">
    <property type="entry name" value="HisKA"/>
    <property type="match status" value="1"/>
</dbReference>
<dbReference type="InterPro" id="IPR004358">
    <property type="entry name" value="Sig_transdc_His_kin-like_C"/>
</dbReference>
<evidence type="ECO:0000259" key="2">
    <source>
        <dbReference type="PROSITE" id="PS50109"/>
    </source>
</evidence>
<dbReference type="Gene3D" id="3.40.50.2300">
    <property type="match status" value="1"/>
</dbReference>
<dbReference type="InterPro" id="IPR003661">
    <property type="entry name" value="HisK_dim/P_dom"/>
</dbReference>
<dbReference type="SUPFAM" id="SSF55874">
    <property type="entry name" value="ATPase domain of HSP90 chaperone/DNA topoisomerase II/histidine kinase"/>
    <property type="match status" value="1"/>
</dbReference>
<gene>
    <name evidence="4" type="ORF">MNBD_CHLOROFLEXI01-2074</name>
</gene>
<dbReference type="InterPro" id="IPR005467">
    <property type="entry name" value="His_kinase_dom"/>
</dbReference>
<dbReference type="PANTHER" id="PTHR43547:SF2">
    <property type="entry name" value="HYBRID SIGNAL TRANSDUCTION HISTIDINE KINASE C"/>
    <property type="match status" value="1"/>
</dbReference>
<dbReference type="InterPro" id="IPR011006">
    <property type="entry name" value="CheY-like_superfamily"/>
</dbReference>
<dbReference type="SUPFAM" id="SSF52172">
    <property type="entry name" value="CheY-like"/>
    <property type="match status" value="1"/>
</dbReference>
<dbReference type="PRINTS" id="PR00344">
    <property type="entry name" value="BCTRLSENSOR"/>
</dbReference>
<dbReference type="InterPro" id="IPR001789">
    <property type="entry name" value="Sig_transdc_resp-reg_receiver"/>
</dbReference>
<evidence type="ECO:0000259" key="3">
    <source>
        <dbReference type="PROSITE" id="PS50110"/>
    </source>
</evidence>
<dbReference type="PROSITE" id="PS50110">
    <property type="entry name" value="RESPONSE_REGULATORY"/>
    <property type="match status" value="1"/>
</dbReference>
<evidence type="ECO:0008006" key="5">
    <source>
        <dbReference type="Google" id="ProtNLM"/>
    </source>
</evidence>
<dbReference type="SUPFAM" id="SSF47384">
    <property type="entry name" value="Homodimeric domain of signal transducing histidine kinase"/>
    <property type="match status" value="1"/>
</dbReference>
<dbReference type="Pfam" id="PF00512">
    <property type="entry name" value="HisKA"/>
    <property type="match status" value="1"/>
</dbReference>
<dbReference type="SMART" id="SM00448">
    <property type="entry name" value="REC"/>
    <property type="match status" value="1"/>
</dbReference>
<feature type="domain" description="Histidine kinase" evidence="2">
    <location>
        <begin position="150"/>
        <end position="371"/>
    </location>
</feature>
<evidence type="ECO:0000313" key="4">
    <source>
        <dbReference type="EMBL" id="VAW37587.1"/>
    </source>
</evidence>
<proteinExistence type="predicted"/>
<dbReference type="Pfam" id="PF02518">
    <property type="entry name" value="HATPase_c"/>
    <property type="match status" value="1"/>
</dbReference>
<name>A0A3B0VGZ1_9ZZZZ</name>
<dbReference type="EMBL" id="UOEU01000669">
    <property type="protein sequence ID" value="VAW37587.1"/>
    <property type="molecule type" value="Genomic_DNA"/>
</dbReference>
<dbReference type="PANTHER" id="PTHR43547">
    <property type="entry name" value="TWO-COMPONENT HISTIDINE KINASE"/>
    <property type="match status" value="1"/>
</dbReference>
<reference evidence="4" key="1">
    <citation type="submission" date="2018-06" db="EMBL/GenBank/DDBJ databases">
        <authorList>
            <person name="Zhirakovskaya E."/>
        </authorList>
    </citation>
    <scope>NUCLEOTIDE SEQUENCE</scope>
</reference>
<dbReference type="CDD" id="cd00082">
    <property type="entry name" value="HisKA"/>
    <property type="match status" value="1"/>
</dbReference>
<organism evidence="4">
    <name type="scientific">hydrothermal vent metagenome</name>
    <dbReference type="NCBI Taxonomy" id="652676"/>
    <lineage>
        <taxon>unclassified sequences</taxon>
        <taxon>metagenomes</taxon>
        <taxon>ecological metagenomes</taxon>
    </lineage>
</organism>
<feature type="domain" description="Response regulatory" evidence="3">
    <location>
        <begin position="12"/>
        <end position="128"/>
    </location>
</feature>
<dbReference type="InterPro" id="IPR036097">
    <property type="entry name" value="HisK_dim/P_sf"/>
</dbReference>